<evidence type="ECO:0000313" key="2">
    <source>
        <dbReference type="EMBL" id="ETJ26547.1"/>
    </source>
</evidence>
<accession>W1X854</accession>
<comment type="caution">
    <text evidence="2">The sequence shown here is derived from an EMBL/GenBank/DDBJ whole genome shotgun (WGS) entry which is preliminary data.</text>
</comment>
<gene>
    <name evidence="2" type="ORF">Q604_UNBC17338G0002</name>
</gene>
<protein>
    <submittedName>
        <fullName evidence="2">Uncharacterized protein</fullName>
    </submittedName>
</protein>
<reference evidence="2" key="1">
    <citation type="submission" date="2013-12" db="EMBL/GenBank/DDBJ databases">
        <title>A Varibaculum cambriense genome reconstructed from a premature infant gut community with otherwise low bacterial novelty that shifts toward anaerobic metabolism during the third week of life.</title>
        <authorList>
            <person name="Brown C.T."/>
            <person name="Sharon I."/>
            <person name="Thomas B.C."/>
            <person name="Castelle C.J."/>
            <person name="Morowitz M.J."/>
            <person name="Banfield J.F."/>
        </authorList>
    </citation>
    <scope>NUCLEOTIDE SEQUENCE</scope>
</reference>
<feature type="region of interest" description="Disordered" evidence="1">
    <location>
        <begin position="1"/>
        <end position="20"/>
    </location>
</feature>
<dbReference type="AlphaFoldDB" id="W1X854"/>
<dbReference type="EMBL" id="AZMM01017338">
    <property type="protein sequence ID" value="ETJ26547.1"/>
    <property type="molecule type" value="Genomic_DNA"/>
</dbReference>
<feature type="compositionally biased region" description="Basic and acidic residues" evidence="1">
    <location>
        <begin position="1"/>
        <end position="10"/>
    </location>
</feature>
<name>W1X854_9ZZZZ</name>
<proteinExistence type="predicted"/>
<feature type="non-terminal residue" evidence="2">
    <location>
        <position position="20"/>
    </location>
</feature>
<evidence type="ECO:0000256" key="1">
    <source>
        <dbReference type="SAM" id="MobiDB-lite"/>
    </source>
</evidence>
<sequence length="20" mass="2320">MHRSPEKEIHPNYYEFGAGG</sequence>
<organism evidence="2">
    <name type="scientific">human gut metagenome</name>
    <dbReference type="NCBI Taxonomy" id="408170"/>
    <lineage>
        <taxon>unclassified sequences</taxon>
        <taxon>metagenomes</taxon>
        <taxon>organismal metagenomes</taxon>
    </lineage>
</organism>